<keyword evidence="6 13" id="KW-0812">Transmembrane</keyword>
<evidence type="ECO:0000256" key="12">
    <source>
        <dbReference type="ARBA" id="ARBA00023180"/>
    </source>
</evidence>
<dbReference type="AlphaFoldDB" id="A0AAR2IWC1"/>
<evidence type="ECO:0000256" key="13">
    <source>
        <dbReference type="RuleBase" id="RU363063"/>
    </source>
</evidence>
<keyword evidence="15" id="KW-1185">Reference proteome</keyword>
<dbReference type="Proteomes" id="UP001501920">
    <property type="component" value="Chromosome 25"/>
</dbReference>
<evidence type="ECO:0000256" key="6">
    <source>
        <dbReference type="ARBA" id="ARBA00022692"/>
    </source>
</evidence>
<dbReference type="GO" id="GO:0008499">
    <property type="term" value="F:N-acetyl-beta-D-glucosaminide beta-(1,3)-galactosyltransferase activity"/>
    <property type="evidence" value="ECO:0007669"/>
    <property type="project" value="TreeGrafter"/>
</dbReference>
<keyword evidence="9 13" id="KW-0333">Golgi apparatus</keyword>
<accession>A0AAR2IWC1</accession>
<dbReference type="GO" id="GO:0006629">
    <property type="term" value="P:lipid metabolic process"/>
    <property type="evidence" value="ECO:0007669"/>
    <property type="project" value="UniProtKB-KW"/>
</dbReference>
<keyword evidence="11 13" id="KW-0472">Membrane</keyword>
<proteinExistence type="inferred from homology"/>
<keyword evidence="5" id="KW-0808">Transferase</keyword>
<evidence type="ECO:0000256" key="8">
    <source>
        <dbReference type="ARBA" id="ARBA00022989"/>
    </source>
</evidence>
<dbReference type="PANTHER" id="PTHR11214:SF115">
    <property type="entry name" value="HEXOSYLTRANSFERASE"/>
    <property type="match status" value="1"/>
</dbReference>
<evidence type="ECO:0000256" key="2">
    <source>
        <dbReference type="ARBA" id="ARBA00004922"/>
    </source>
</evidence>
<comment type="pathway">
    <text evidence="2">Protein modification; protein glycosylation.</text>
</comment>
<evidence type="ECO:0000256" key="7">
    <source>
        <dbReference type="ARBA" id="ARBA00022968"/>
    </source>
</evidence>
<dbReference type="InterPro" id="IPR002659">
    <property type="entry name" value="Glyco_trans_31"/>
</dbReference>
<sequence length="339" mass="39109">TIFIQERDYLTFLSFSLSTSKCSRRGVLVFLMMLGILCLLYFVSPPHWGTEFHQTYEDAGPYYVAYPQNYRFILDHPQKCKQHNPLLVVIVPVAPQHTEARHAIRKTWGNDSLVQHGTVVVLFLLGLPSGNNSKTLQLRIHQENLQHQDLLQIDFIDSYRNLTIKTMVMLEWLKERCPQTLFAAKVDDDILLNIRGLMMMLLSPSVPLSNYITGLVWYGNVVIRDPSNKFYIPHNVYPNSVYPPYPLGMCYIMSMDLPEKILQVSKEIKPIFIEDAYIGLCLERLNIAPTNPPNLDQFVVNPPRVYNRCYYAKRIAVMTNSPNQLISYWTDIHQPGPAC</sequence>
<dbReference type="EC" id="2.4.1.-" evidence="13"/>
<keyword evidence="4 13" id="KW-0328">Glycosyltransferase</keyword>
<dbReference type="Ensembl" id="ENSPNAT00000073537.1">
    <property type="protein sequence ID" value="ENSPNAP00000042342.1"/>
    <property type="gene ID" value="ENSPNAG00000035088.1"/>
</dbReference>
<evidence type="ECO:0000256" key="4">
    <source>
        <dbReference type="ARBA" id="ARBA00022676"/>
    </source>
</evidence>
<feature type="transmembrane region" description="Helical" evidence="13">
    <location>
        <begin position="26"/>
        <end position="44"/>
    </location>
</feature>
<organism evidence="14 15">
    <name type="scientific">Pygocentrus nattereri</name>
    <name type="common">Red-bellied piranha</name>
    <dbReference type="NCBI Taxonomy" id="42514"/>
    <lineage>
        <taxon>Eukaryota</taxon>
        <taxon>Metazoa</taxon>
        <taxon>Chordata</taxon>
        <taxon>Craniata</taxon>
        <taxon>Vertebrata</taxon>
        <taxon>Euteleostomi</taxon>
        <taxon>Actinopterygii</taxon>
        <taxon>Neopterygii</taxon>
        <taxon>Teleostei</taxon>
        <taxon>Ostariophysi</taxon>
        <taxon>Characiformes</taxon>
        <taxon>Characoidei</taxon>
        <taxon>Pygocentrus</taxon>
    </lineage>
</organism>
<evidence type="ECO:0000256" key="5">
    <source>
        <dbReference type="ARBA" id="ARBA00022679"/>
    </source>
</evidence>
<reference evidence="14 15" key="1">
    <citation type="submission" date="2020-10" db="EMBL/GenBank/DDBJ databases">
        <title>Pygocentrus nattereri (red-bellied piranha) genome, fPygNat1, primary haplotype.</title>
        <authorList>
            <person name="Myers G."/>
            <person name="Meyer A."/>
            <person name="Karagic N."/>
            <person name="Pippel M."/>
            <person name="Winkler S."/>
            <person name="Tracey A."/>
            <person name="Wood J."/>
            <person name="Formenti G."/>
            <person name="Howe K."/>
            <person name="Fedrigo O."/>
            <person name="Jarvis E.D."/>
        </authorList>
    </citation>
    <scope>NUCLEOTIDE SEQUENCE [LARGE SCALE GENOMIC DNA]</scope>
</reference>
<dbReference type="PANTHER" id="PTHR11214">
    <property type="entry name" value="BETA-1,3-N-ACETYLGLUCOSAMINYLTRANSFERASE"/>
    <property type="match status" value="1"/>
</dbReference>
<dbReference type="FunFam" id="3.90.550.50:FF:000001">
    <property type="entry name" value="Hexosyltransferase"/>
    <property type="match status" value="1"/>
</dbReference>
<comment type="subcellular location">
    <subcellularLocation>
        <location evidence="1 13">Golgi apparatus membrane</location>
        <topology evidence="1 13">Single-pass type II membrane protein</topology>
    </subcellularLocation>
</comment>
<dbReference type="Pfam" id="PF01762">
    <property type="entry name" value="Galactosyl_T"/>
    <property type="match status" value="1"/>
</dbReference>
<evidence type="ECO:0000256" key="9">
    <source>
        <dbReference type="ARBA" id="ARBA00023034"/>
    </source>
</evidence>
<comment type="similarity">
    <text evidence="3 13">Belongs to the glycosyltransferase 31 family.</text>
</comment>
<dbReference type="GO" id="GO:0006493">
    <property type="term" value="P:protein O-linked glycosylation"/>
    <property type="evidence" value="ECO:0007669"/>
    <property type="project" value="TreeGrafter"/>
</dbReference>
<evidence type="ECO:0000313" key="14">
    <source>
        <dbReference type="Ensembl" id="ENSPNAP00000042342.1"/>
    </source>
</evidence>
<dbReference type="GeneTree" id="ENSGT00940000163421"/>
<reference evidence="14" key="3">
    <citation type="submission" date="2025-09" db="UniProtKB">
        <authorList>
            <consortium name="Ensembl"/>
        </authorList>
    </citation>
    <scope>IDENTIFICATION</scope>
</reference>
<dbReference type="Gene3D" id="3.90.550.50">
    <property type="match status" value="1"/>
</dbReference>
<keyword evidence="10" id="KW-0443">Lipid metabolism</keyword>
<evidence type="ECO:0000256" key="10">
    <source>
        <dbReference type="ARBA" id="ARBA00023098"/>
    </source>
</evidence>
<evidence type="ECO:0000256" key="1">
    <source>
        <dbReference type="ARBA" id="ARBA00004323"/>
    </source>
</evidence>
<keyword evidence="12" id="KW-0325">Glycoprotein</keyword>
<name>A0AAR2IWC1_PYGNA</name>
<protein>
    <recommendedName>
        <fullName evidence="13">Hexosyltransferase</fullName>
        <ecNumber evidence="13">2.4.1.-</ecNumber>
    </recommendedName>
</protein>
<dbReference type="GO" id="GO:0000139">
    <property type="term" value="C:Golgi membrane"/>
    <property type="evidence" value="ECO:0007669"/>
    <property type="project" value="UniProtKB-SubCell"/>
</dbReference>
<evidence type="ECO:0000256" key="11">
    <source>
        <dbReference type="ARBA" id="ARBA00023136"/>
    </source>
</evidence>
<keyword evidence="7 13" id="KW-0735">Signal-anchor</keyword>
<keyword evidence="8 13" id="KW-1133">Transmembrane helix</keyword>
<evidence type="ECO:0000256" key="3">
    <source>
        <dbReference type="ARBA" id="ARBA00008661"/>
    </source>
</evidence>
<reference evidence="14" key="2">
    <citation type="submission" date="2025-08" db="UniProtKB">
        <authorList>
            <consortium name="Ensembl"/>
        </authorList>
    </citation>
    <scope>IDENTIFICATION</scope>
</reference>
<evidence type="ECO:0000313" key="15">
    <source>
        <dbReference type="Proteomes" id="UP001501920"/>
    </source>
</evidence>